<evidence type="ECO:0000259" key="4">
    <source>
        <dbReference type="PROSITE" id="PS51891"/>
    </source>
</evidence>
<keyword evidence="2" id="KW-0479">Metal-binding</keyword>
<dbReference type="SUPFAM" id="SSF51316">
    <property type="entry name" value="Mss4-like"/>
    <property type="match status" value="1"/>
</dbReference>
<dbReference type="AlphaFoldDB" id="A0A238J6M5"/>
<evidence type="ECO:0000313" key="6">
    <source>
        <dbReference type="Proteomes" id="UP000225972"/>
    </source>
</evidence>
<dbReference type="Pfam" id="PF04828">
    <property type="entry name" value="GFA"/>
    <property type="match status" value="1"/>
</dbReference>
<dbReference type="InterPro" id="IPR052355">
    <property type="entry name" value="CENP-V-like"/>
</dbReference>
<organism evidence="5 6">
    <name type="scientific">Pelagimonas phthalicica</name>
    <dbReference type="NCBI Taxonomy" id="1037362"/>
    <lineage>
        <taxon>Bacteria</taxon>
        <taxon>Pseudomonadati</taxon>
        <taxon>Pseudomonadota</taxon>
        <taxon>Alphaproteobacteria</taxon>
        <taxon>Rhodobacterales</taxon>
        <taxon>Roseobacteraceae</taxon>
        <taxon>Pelagimonas</taxon>
    </lineage>
</organism>
<evidence type="ECO:0000313" key="5">
    <source>
        <dbReference type="EMBL" id="SMX26239.1"/>
    </source>
</evidence>
<sequence>MITTSCHCGAVTIEFDDRPEFAVACNCSICRRLGSHWIYSQTSKIRILGETKAYAHGDKNIAFHSCPTCGCTTHWSNLNEPETGRMAVNVRLADPEISKSIPLRHFDGADSWTFLD</sequence>
<dbReference type="GO" id="GO:0016846">
    <property type="term" value="F:carbon-sulfur lyase activity"/>
    <property type="evidence" value="ECO:0007669"/>
    <property type="project" value="InterPro"/>
</dbReference>
<evidence type="ECO:0000256" key="3">
    <source>
        <dbReference type="ARBA" id="ARBA00022833"/>
    </source>
</evidence>
<name>A0A238J6M5_9RHOB</name>
<reference evidence="6" key="1">
    <citation type="submission" date="2017-05" db="EMBL/GenBank/DDBJ databases">
        <authorList>
            <person name="Rodrigo-Torres L."/>
            <person name="Arahal R. D."/>
            <person name="Lucena T."/>
        </authorList>
    </citation>
    <scope>NUCLEOTIDE SEQUENCE [LARGE SCALE GENOMIC DNA]</scope>
    <source>
        <strain evidence="6">CECT 8649</strain>
    </source>
</reference>
<dbReference type="OrthoDB" id="9807246at2"/>
<comment type="similarity">
    <text evidence="1">Belongs to the Gfa family.</text>
</comment>
<dbReference type="PROSITE" id="PS51891">
    <property type="entry name" value="CENP_V_GFA"/>
    <property type="match status" value="1"/>
</dbReference>
<gene>
    <name evidence="5" type="ORF">TRP8649_00312</name>
</gene>
<keyword evidence="3" id="KW-0862">Zinc</keyword>
<dbReference type="Gene3D" id="2.170.150.70">
    <property type="match status" value="1"/>
</dbReference>
<accession>A0A238J6M5</accession>
<dbReference type="PANTHER" id="PTHR28620">
    <property type="entry name" value="CENTROMERE PROTEIN V"/>
    <property type="match status" value="1"/>
</dbReference>
<dbReference type="EMBL" id="FXXP01000001">
    <property type="protein sequence ID" value="SMX26239.1"/>
    <property type="molecule type" value="Genomic_DNA"/>
</dbReference>
<feature type="domain" description="CENP-V/GFA" evidence="4">
    <location>
        <begin position="2"/>
        <end position="107"/>
    </location>
</feature>
<evidence type="ECO:0000256" key="1">
    <source>
        <dbReference type="ARBA" id="ARBA00005495"/>
    </source>
</evidence>
<dbReference type="Proteomes" id="UP000225972">
    <property type="component" value="Unassembled WGS sequence"/>
</dbReference>
<evidence type="ECO:0000256" key="2">
    <source>
        <dbReference type="ARBA" id="ARBA00022723"/>
    </source>
</evidence>
<keyword evidence="6" id="KW-1185">Reference proteome</keyword>
<dbReference type="GO" id="GO:0046872">
    <property type="term" value="F:metal ion binding"/>
    <property type="evidence" value="ECO:0007669"/>
    <property type="project" value="UniProtKB-KW"/>
</dbReference>
<proteinExistence type="inferred from homology"/>
<dbReference type="InterPro" id="IPR011057">
    <property type="entry name" value="Mss4-like_sf"/>
</dbReference>
<protein>
    <submittedName>
        <fullName evidence="5">Glutathione-dependent formaldehyde-activating enzyme</fullName>
    </submittedName>
</protein>
<dbReference type="PANTHER" id="PTHR28620:SF1">
    <property type="entry name" value="CENP-V_GFA DOMAIN-CONTAINING PROTEIN"/>
    <property type="match status" value="1"/>
</dbReference>
<dbReference type="InterPro" id="IPR006913">
    <property type="entry name" value="CENP-V/GFA"/>
</dbReference>
<dbReference type="RefSeq" id="WP_099244566.1">
    <property type="nucleotide sequence ID" value="NZ_FXXP01000001.1"/>
</dbReference>